<comment type="caution">
    <text evidence="1">The sequence shown here is derived from an EMBL/GenBank/DDBJ whole genome shotgun (WGS) entry which is preliminary data.</text>
</comment>
<organism evidence="1 2">
    <name type="scientific">Paenibacillus medicaginis</name>
    <dbReference type="NCBI Taxonomy" id="1470560"/>
    <lineage>
        <taxon>Bacteria</taxon>
        <taxon>Bacillati</taxon>
        <taxon>Bacillota</taxon>
        <taxon>Bacilli</taxon>
        <taxon>Bacillales</taxon>
        <taxon>Paenibacillaceae</taxon>
        <taxon>Paenibacillus</taxon>
    </lineage>
</organism>
<protein>
    <submittedName>
        <fullName evidence="1">Uncharacterized protein</fullName>
    </submittedName>
</protein>
<evidence type="ECO:0000313" key="1">
    <source>
        <dbReference type="EMBL" id="MFB5763313.1"/>
    </source>
</evidence>
<proteinExistence type="predicted"/>
<sequence length="43" mass="4904">MNRFKTDMLRKRLRLAVLSKRLLMLMQPAGNAEGNGFRAAQQA</sequence>
<reference evidence="1 2" key="1">
    <citation type="submission" date="2024-09" db="EMBL/GenBank/DDBJ databases">
        <title>Paenibacillus zeirhizospherea sp. nov., isolated from surface of the maize (Zea mays) roots in a horticulture field, Hungary.</title>
        <authorList>
            <person name="Marton D."/>
            <person name="Farkas M."/>
            <person name="Bedics A."/>
            <person name="Toth E."/>
            <person name="Tancsics A."/>
            <person name="Boka K."/>
            <person name="Marati G."/>
            <person name="Kriszt B."/>
            <person name="Cserhati M."/>
        </authorList>
    </citation>
    <scope>NUCLEOTIDE SEQUENCE [LARGE SCALE GENOMIC DNA]</scope>
    <source>
        <strain evidence="1 2">JCM 18446</strain>
    </source>
</reference>
<dbReference type="EMBL" id="JBHIRY010000033">
    <property type="protein sequence ID" value="MFB5763313.1"/>
    <property type="molecule type" value="Genomic_DNA"/>
</dbReference>
<dbReference type="RefSeq" id="WP_375522365.1">
    <property type="nucleotide sequence ID" value="NZ_JBHIRY010000033.1"/>
</dbReference>
<evidence type="ECO:0000313" key="2">
    <source>
        <dbReference type="Proteomes" id="UP001580430"/>
    </source>
</evidence>
<accession>A0ABV5C716</accession>
<dbReference type="Proteomes" id="UP001580430">
    <property type="component" value="Unassembled WGS sequence"/>
</dbReference>
<name>A0ABV5C716_9BACL</name>
<keyword evidence="2" id="KW-1185">Reference proteome</keyword>
<gene>
    <name evidence="1" type="ORF">ACE5LO_23325</name>
</gene>